<reference evidence="2 3" key="1">
    <citation type="submission" date="2010-07" db="EMBL/GenBank/DDBJ databases">
        <authorList>
            <person name="Muzny D."/>
            <person name="Qin X."/>
            <person name="Deng J."/>
            <person name="Jiang H."/>
            <person name="Liu Y."/>
            <person name="Qu J."/>
            <person name="Song X.-Z."/>
            <person name="Zhang L."/>
            <person name="Thornton R."/>
            <person name="Coyle M."/>
            <person name="Francisco L."/>
            <person name="Jackson L."/>
            <person name="Javaid M."/>
            <person name="Korchina V."/>
            <person name="Kovar C."/>
            <person name="Mata R."/>
            <person name="Mathew T."/>
            <person name="Ngo R."/>
            <person name="Nguyen L."/>
            <person name="Nguyen N."/>
            <person name="Okwuonu G."/>
            <person name="Ongeri F."/>
            <person name="Pham C."/>
            <person name="Simmons D."/>
            <person name="Wilczek-Boney K."/>
            <person name="Hale W."/>
            <person name="Jakkamsetti A."/>
            <person name="Pham P."/>
            <person name="Ruth R."/>
            <person name="San Lucas F."/>
            <person name="Warren J."/>
            <person name="Zhang J."/>
            <person name="Zhao Z."/>
            <person name="Zhou C."/>
            <person name="Zhu D."/>
            <person name="Lee S."/>
            <person name="Bess C."/>
            <person name="Blankenburg K."/>
            <person name="Forbes L."/>
            <person name="Fu Q."/>
            <person name="Gubbala S."/>
            <person name="Hirani K."/>
            <person name="Jayaseelan J.C."/>
            <person name="Lara F."/>
            <person name="Munidasa M."/>
            <person name="Palculict T."/>
            <person name="Patil S."/>
            <person name="Pu L.-L."/>
            <person name="Saada N."/>
            <person name="Tang L."/>
            <person name="Weissenberger G."/>
            <person name="Zhu Y."/>
            <person name="Hemphill L."/>
            <person name="Shang Y."/>
            <person name="Youmans B."/>
            <person name="Ayvaz T."/>
            <person name="Ross M."/>
            <person name="Santibanez J."/>
            <person name="Aqrawi P."/>
            <person name="Gross S."/>
            <person name="Joshi V."/>
            <person name="Fowler G."/>
            <person name="Nazareth L."/>
            <person name="Reid J."/>
            <person name="Worley K."/>
            <person name="Petrosino J."/>
            <person name="Highlander S."/>
            <person name="Gibbs R."/>
        </authorList>
    </citation>
    <scope>NUCLEOTIDE SEQUENCE [LARGE SCALE GENOMIC DNA]</scope>
    <source>
        <strain evidence="2 3">ATCC 13091</strain>
    </source>
</reference>
<accession>E0NAG0</accession>
<comment type="caution">
    <text evidence="2">The sequence shown here is derived from an EMBL/GenBank/DDBJ whole genome shotgun (WGS) entry which is preliminary data.</text>
</comment>
<protein>
    <recommendedName>
        <fullName evidence="4">Peptide chain release factor</fullName>
    </recommendedName>
</protein>
<dbReference type="EMBL" id="AEEF01000072">
    <property type="protein sequence ID" value="EFM04042.1"/>
    <property type="molecule type" value="Genomic_DNA"/>
</dbReference>
<evidence type="ECO:0000313" key="2">
    <source>
        <dbReference type="EMBL" id="EFM04042.1"/>
    </source>
</evidence>
<proteinExistence type="predicted"/>
<evidence type="ECO:0008006" key="4">
    <source>
        <dbReference type="Google" id="ProtNLM"/>
    </source>
</evidence>
<evidence type="ECO:0000313" key="3">
    <source>
        <dbReference type="Proteomes" id="UP000005526"/>
    </source>
</evidence>
<feature type="compositionally biased region" description="Basic and acidic residues" evidence="1">
    <location>
        <begin position="1"/>
        <end position="10"/>
    </location>
</feature>
<dbReference type="AlphaFoldDB" id="E0NAG0"/>
<feature type="compositionally biased region" description="Polar residues" evidence="1">
    <location>
        <begin position="16"/>
        <end position="28"/>
    </location>
</feature>
<dbReference type="HOGENOM" id="CLU_208514_0_0_4"/>
<dbReference type="Proteomes" id="UP000005526">
    <property type="component" value="Unassembled WGS sequence"/>
</dbReference>
<sequence>MPSKPEKRASDGIFACNSNADGQNQGASDTVIGHPVLMNLGLTQERWPDIVFHETREHSVKL</sequence>
<organism evidence="2 3">
    <name type="scientific">Neisseria meningitidis serogroup B (strain ATCC 13091 / M2091)</name>
    <dbReference type="NCBI Taxonomy" id="862513"/>
    <lineage>
        <taxon>Bacteria</taxon>
        <taxon>Pseudomonadati</taxon>
        <taxon>Pseudomonadota</taxon>
        <taxon>Betaproteobacteria</taxon>
        <taxon>Neisseriales</taxon>
        <taxon>Neisseriaceae</taxon>
        <taxon>Neisseria</taxon>
    </lineage>
</organism>
<evidence type="ECO:0000256" key="1">
    <source>
        <dbReference type="SAM" id="MobiDB-lite"/>
    </source>
</evidence>
<feature type="region of interest" description="Disordered" evidence="1">
    <location>
        <begin position="1"/>
        <end position="28"/>
    </location>
</feature>
<name>E0NAG0_NEIM3</name>
<gene>
    <name evidence="2" type="ORF">HMPREF0602_1492</name>
</gene>